<feature type="region of interest" description="Disordered" evidence="1">
    <location>
        <begin position="555"/>
        <end position="588"/>
    </location>
</feature>
<feature type="region of interest" description="Disordered" evidence="1">
    <location>
        <begin position="724"/>
        <end position="756"/>
    </location>
</feature>
<feature type="compositionally biased region" description="Polar residues" evidence="1">
    <location>
        <begin position="483"/>
        <end position="502"/>
    </location>
</feature>
<dbReference type="AlphaFoldDB" id="A0A6H5IF21"/>
<organism evidence="3 4">
    <name type="scientific">Trichogramma brassicae</name>
    <dbReference type="NCBI Taxonomy" id="86971"/>
    <lineage>
        <taxon>Eukaryota</taxon>
        <taxon>Metazoa</taxon>
        <taxon>Ecdysozoa</taxon>
        <taxon>Arthropoda</taxon>
        <taxon>Hexapoda</taxon>
        <taxon>Insecta</taxon>
        <taxon>Pterygota</taxon>
        <taxon>Neoptera</taxon>
        <taxon>Endopterygota</taxon>
        <taxon>Hymenoptera</taxon>
        <taxon>Apocrita</taxon>
        <taxon>Proctotrupomorpha</taxon>
        <taxon>Chalcidoidea</taxon>
        <taxon>Trichogrammatidae</taxon>
        <taxon>Trichogramma</taxon>
    </lineage>
</organism>
<dbReference type="InterPro" id="IPR036397">
    <property type="entry name" value="RNaseH_sf"/>
</dbReference>
<feature type="compositionally biased region" description="Basic residues" evidence="1">
    <location>
        <begin position="562"/>
        <end position="571"/>
    </location>
</feature>
<accession>A0A6H5IF21</accession>
<feature type="compositionally biased region" description="Basic residues" evidence="1">
    <location>
        <begin position="466"/>
        <end position="482"/>
    </location>
</feature>
<feature type="compositionally biased region" description="Basic and acidic residues" evidence="1">
    <location>
        <begin position="363"/>
        <end position="372"/>
    </location>
</feature>
<dbReference type="SUPFAM" id="SSF53098">
    <property type="entry name" value="Ribonuclease H-like"/>
    <property type="match status" value="1"/>
</dbReference>
<dbReference type="InterPro" id="IPR012337">
    <property type="entry name" value="RNaseH-like_sf"/>
</dbReference>
<name>A0A6H5IF21_9HYME</name>
<evidence type="ECO:0000256" key="1">
    <source>
        <dbReference type="SAM" id="MobiDB-lite"/>
    </source>
</evidence>
<proteinExistence type="predicted"/>
<protein>
    <recommendedName>
        <fullName evidence="2">Integrase catalytic domain-containing protein</fullName>
    </recommendedName>
</protein>
<dbReference type="PANTHER" id="PTHR47266">
    <property type="entry name" value="ENDONUCLEASE-RELATED"/>
    <property type="match status" value="1"/>
</dbReference>
<dbReference type="GO" id="GO:0015074">
    <property type="term" value="P:DNA integration"/>
    <property type="evidence" value="ECO:0007669"/>
    <property type="project" value="InterPro"/>
</dbReference>
<gene>
    <name evidence="3" type="ORF">TBRA_LOCUS7382</name>
</gene>
<feature type="region of interest" description="Disordered" evidence="1">
    <location>
        <begin position="355"/>
        <end position="382"/>
    </location>
</feature>
<feature type="domain" description="Integrase catalytic" evidence="2">
    <location>
        <begin position="193"/>
        <end position="360"/>
    </location>
</feature>
<evidence type="ECO:0000313" key="3">
    <source>
        <dbReference type="EMBL" id="CAB0035487.1"/>
    </source>
</evidence>
<feature type="region of interest" description="Disordered" evidence="1">
    <location>
        <begin position="1"/>
        <end position="42"/>
    </location>
</feature>
<dbReference type="EMBL" id="CADCXV010000789">
    <property type="protein sequence ID" value="CAB0035487.1"/>
    <property type="molecule type" value="Genomic_DNA"/>
</dbReference>
<dbReference type="Gene3D" id="3.30.420.10">
    <property type="entry name" value="Ribonuclease H-like superfamily/Ribonuclease H"/>
    <property type="match status" value="1"/>
</dbReference>
<dbReference type="PROSITE" id="PS50994">
    <property type="entry name" value="INTEGRASE"/>
    <property type="match status" value="1"/>
</dbReference>
<dbReference type="InterPro" id="IPR001584">
    <property type="entry name" value="Integrase_cat-core"/>
</dbReference>
<evidence type="ECO:0000259" key="2">
    <source>
        <dbReference type="PROSITE" id="PS50994"/>
    </source>
</evidence>
<feature type="region of interest" description="Disordered" evidence="1">
    <location>
        <begin position="465"/>
        <end position="502"/>
    </location>
</feature>
<reference evidence="3 4" key="1">
    <citation type="submission" date="2020-02" db="EMBL/GenBank/DDBJ databases">
        <authorList>
            <person name="Ferguson B K."/>
        </authorList>
    </citation>
    <scope>NUCLEOTIDE SEQUENCE [LARGE SCALE GENOMIC DNA]</scope>
</reference>
<keyword evidence="4" id="KW-1185">Reference proteome</keyword>
<evidence type="ECO:0000313" key="4">
    <source>
        <dbReference type="Proteomes" id="UP000479190"/>
    </source>
</evidence>
<feature type="compositionally biased region" description="Basic and acidic residues" evidence="1">
    <location>
        <begin position="572"/>
        <end position="588"/>
    </location>
</feature>
<dbReference type="GO" id="GO:0003676">
    <property type="term" value="F:nucleic acid binding"/>
    <property type="evidence" value="ECO:0007669"/>
    <property type="project" value="InterPro"/>
</dbReference>
<dbReference type="Proteomes" id="UP000479190">
    <property type="component" value="Unassembled WGS sequence"/>
</dbReference>
<dbReference type="InterPro" id="IPR052160">
    <property type="entry name" value="Gypsy_RT_Integrase-like"/>
</dbReference>
<feature type="compositionally biased region" description="Basic and acidic residues" evidence="1">
    <location>
        <begin position="735"/>
        <end position="756"/>
    </location>
</feature>
<sequence>MSPPTYSSLLAGRRRAEREATLDPPHSQRPADGPTPTHHRDAITNTCFTLGPVHRTAKSNSTAHFFHRDRQVNVRLVEVDTCNTRALTSREPDAMLDYGERVGKTKRGCESKLGREHRGHTATSPIYHDLRGHERNTSTVWTRGTTQSHGYDFRDFYWPNLIKQYQRYLKHVIHANAIRCCTQPINGPTQPMLPTRPNELLSIDFIGPFPAGIRDYRYVLVTVDVFYKKLTQLYPIVNATCHITFNRIVDDYFKRFGKVEKIQSDRGSQFTNVKDLASRNEKSRCPGNLFSDTTSQSNIVERYNKEIGRFFTHAGRTKSPNMVSLVNMSTTKSSVRVTIECVDSCEILIVPPTSRRRRHDHGRRSNDDDLRDQCQTSKDPPMNQEVLAAARQVSIDEVKQPRLAALAKLPSMVEQQREIIRRPWRMGKSPPPTITLSDDYSLVSETSLTEYIVNDIKQRVAAELRRQRRRRAHTNKCSKTRRGSSCNVRPGLSNSLKSSSRTAESHRVGKLFKFIRTPARQAIRALRRDAYNEYSCRSSHFYACARKQELNTLQYTGIERRNGKKEKKKEKKSKERKKERWRPAREKKSSILRTRVHAHAHFSDAQYVGLVKRTTEEAKHARSSSSSSWRHKSACVSQRECLCAAAAAAITSTATAATAATTTTSALLQRDQESTNESVVRRGMRFTHNLKVRDSRKLPSLSLWYRYIPCISVHECAPAISAPASTKNKHHKISRRESVREPEGERKRKKSEPNKIEKSINCRDVDVVTVKIRYRCPDQRSSRSDEKIYPIQRFACVEEMEEYWRVRWAFSARCNSDDRHISRMN</sequence>